<organism evidence="1">
    <name type="scientific">Arundo donax</name>
    <name type="common">Giant reed</name>
    <name type="synonym">Donax arundinaceus</name>
    <dbReference type="NCBI Taxonomy" id="35708"/>
    <lineage>
        <taxon>Eukaryota</taxon>
        <taxon>Viridiplantae</taxon>
        <taxon>Streptophyta</taxon>
        <taxon>Embryophyta</taxon>
        <taxon>Tracheophyta</taxon>
        <taxon>Spermatophyta</taxon>
        <taxon>Magnoliopsida</taxon>
        <taxon>Liliopsida</taxon>
        <taxon>Poales</taxon>
        <taxon>Poaceae</taxon>
        <taxon>PACMAD clade</taxon>
        <taxon>Arundinoideae</taxon>
        <taxon>Arundineae</taxon>
        <taxon>Arundo</taxon>
    </lineage>
</organism>
<accession>A0A0A9BRU4</accession>
<protein>
    <submittedName>
        <fullName evidence="1">Uncharacterized protein</fullName>
    </submittedName>
</protein>
<evidence type="ECO:0000313" key="1">
    <source>
        <dbReference type="EMBL" id="JAD63855.1"/>
    </source>
</evidence>
<reference evidence="1" key="2">
    <citation type="journal article" date="2015" name="Data Brief">
        <title>Shoot transcriptome of the giant reed, Arundo donax.</title>
        <authorList>
            <person name="Barrero R.A."/>
            <person name="Guerrero F.D."/>
            <person name="Moolhuijzen P."/>
            <person name="Goolsby J.A."/>
            <person name="Tidwell J."/>
            <person name="Bellgard S.E."/>
            <person name="Bellgard M.I."/>
        </authorList>
    </citation>
    <scope>NUCLEOTIDE SEQUENCE</scope>
    <source>
        <tissue evidence="1">Shoot tissue taken approximately 20 cm above the soil surface</tissue>
    </source>
</reference>
<name>A0A0A9BRU4_ARUDO</name>
<reference evidence="1" key="1">
    <citation type="submission" date="2014-09" db="EMBL/GenBank/DDBJ databases">
        <authorList>
            <person name="Magalhaes I.L.F."/>
            <person name="Oliveira U."/>
            <person name="Santos F.R."/>
            <person name="Vidigal T.H.D.A."/>
            <person name="Brescovit A.D."/>
            <person name="Santos A.J."/>
        </authorList>
    </citation>
    <scope>NUCLEOTIDE SEQUENCE</scope>
    <source>
        <tissue evidence="1">Shoot tissue taken approximately 20 cm above the soil surface</tissue>
    </source>
</reference>
<dbReference type="AlphaFoldDB" id="A0A0A9BRU4"/>
<sequence>MLWPFKIFDYTFSFAANLQICTLYCFIRIIKSQVVLSICIREFICRKLKLLQSICQVRKLA</sequence>
<proteinExistence type="predicted"/>
<dbReference type="EMBL" id="GBRH01234040">
    <property type="protein sequence ID" value="JAD63855.1"/>
    <property type="molecule type" value="Transcribed_RNA"/>
</dbReference>